<accession>A0A139X1S4</accession>
<reference evidence="1 2" key="1">
    <citation type="journal article" date="2013" name="Genome Biol. Evol.">
        <title>Genomes of Stigonematalean cyanobacteria (subsection V) and the evolution of oxygenic photosynthesis from prokaryotes to plastids.</title>
        <authorList>
            <person name="Dagan T."/>
            <person name="Roettger M."/>
            <person name="Stucken K."/>
            <person name="Landan G."/>
            <person name="Koch R."/>
            <person name="Major P."/>
            <person name="Gould S.B."/>
            <person name="Goremykin V.V."/>
            <person name="Rippka R."/>
            <person name="Tandeau de Marsac N."/>
            <person name="Gugger M."/>
            <person name="Lockhart P.J."/>
            <person name="Allen J.F."/>
            <person name="Brune I."/>
            <person name="Maus I."/>
            <person name="Puhler A."/>
            <person name="Martin W.F."/>
        </authorList>
    </citation>
    <scope>NUCLEOTIDE SEQUENCE [LARGE SCALE GENOMIC DNA]</scope>
    <source>
        <strain evidence="1 2">PCC 7110</strain>
    </source>
</reference>
<dbReference type="AlphaFoldDB" id="A0A139X1S4"/>
<name>A0A139X1S4_9CYAN</name>
<dbReference type="Proteomes" id="UP000076925">
    <property type="component" value="Unassembled WGS sequence"/>
</dbReference>
<evidence type="ECO:0000313" key="2">
    <source>
        <dbReference type="Proteomes" id="UP000076925"/>
    </source>
</evidence>
<proteinExistence type="predicted"/>
<organism evidence="1 2">
    <name type="scientific">Scytonema hofmannii PCC 7110</name>
    <dbReference type="NCBI Taxonomy" id="128403"/>
    <lineage>
        <taxon>Bacteria</taxon>
        <taxon>Bacillati</taxon>
        <taxon>Cyanobacteriota</taxon>
        <taxon>Cyanophyceae</taxon>
        <taxon>Nostocales</taxon>
        <taxon>Scytonemataceae</taxon>
        <taxon>Scytonema</taxon>
    </lineage>
</organism>
<dbReference type="OrthoDB" id="503572at2"/>
<dbReference type="RefSeq" id="WP_017746644.1">
    <property type="nucleotide sequence ID" value="NZ_KQ976354.1"/>
</dbReference>
<dbReference type="EMBL" id="ANNX02000040">
    <property type="protein sequence ID" value="KYC38651.1"/>
    <property type="molecule type" value="Genomic_DNA"/>
</dbReference>
<dbReference type="NCBIfam" id="TIGR03985">
    <property type="entry name" value="TIGR03985 family CRISPR-associated protein"/>
    <property type="match status" value="1"/>
</dbReference>
<keyword evidence="2" id="KW-1185">Reference proteome</keyword>
<sequence length="501" mass="59486">MPKLQLFPHFFILQRLVDGSLNQSQNLITAMRRWVLINWFYGEESNDFDCIQTSGFTFHQWSQDFFNQDFLKLQSSFQSGHPLGNLLEKNYEILRPHHQLCPCYKTTVDWLRFYNFSVDDWLENLQQHIYISEATITKVIRDRLFVKVRKTLQADINCLIVKQCLKYGKSLLYKNNIIYRVEKLPEWLSTKGSNKRQVSSTVVPELSSSELADLAQALDMLTFLDPKLAPIADKISTEVYGTRRVFLHIDYILPEDVQIHVDNLQEQLQENWCEPEIKPILFHYTSARLGAKKCLVYPVCIYYVQRAKYLCAYGVNPRGELNWYNYRLEKIKFLFFVDWKDKIIPSQLLNKYLKNQLPQPEDVEVEMSKTWGFDVNNISRLMLLRFNADYHRRYIQNTVRHETFTRIKSPDKIAEIIRKYAHSDGEAKLLHGILKKYPNDAYYTVMYRDRDYNVMMRLLAWGANVEVLLPMELREQIAQSVRETHKFYDEESRAICTINNR</sequence>
<gene>
    <name evidence="1" type="ORF">WA1_36360</name>
</gene>
<protein>
    <submittedName>
        <fullName evidence="1">Uncharacterized protein</fullName>
    </submittedName>
</protein>
<evidence type="ECO:0000313" key="1">
    <source>
        <dbReference type="EMBL" id="KYC38651.1"/>
    </source>
</evidence>
<comment type="caution">
    <text evidence="1">The sequence shown here is derived from an EMBL/GenBank/DDBJ whole genome shotgun (WGS) entry which is preliminary data.</text>
</comment>
<dbReference type="InterPro" id="IPR023816">
    <property type="entry name" value="CRISPR-assoc_CYA0889"/>
</dbReference>